<dbReference type="PANTHER" id="PTHR33540:SF2">
    <property type="entry name" value="TRNA THREONYLCARBAMOYLADENOSINE BIOSYNTHESIS PROTEIN TSAE"/>
    <property type="match status" value="1"/>
</dbReference>
<evidence type="ECO:0000256" key="7">
    <source>
        <dbReference type="ARBA" id="ARBA00022741"/>
    </source>
</evidence>
<dbReference type="Proteomes" id="UP000295525">
    <property type="component" value="Unassembled WGS sequence"/>
</dbReference>
<comment type="caution">
    <text evidence="11">The sequence shown here is derived from an EMBL/GenBank/DDBJ whole genome shotgun (WGS) entry which is preliminary data.</text>
</comment>
<dbReference type="RefSeq" id="WP_132580193.1">
    <property type="nucleotide sequence ID" value="NZ_SMAJ01000003.1"/>
</dbReference>
<dbReference type="Gene3D" id="3.40.50.300">
    <property type="entry name" value="P-loop containing nucleotide triphosphate hydrolases"/>
    <property type="match status" value="1"/>
</dbReference>
<keyword evidence="8" id="KW-0067">ATP-binding</keyword>
<evidence type="ECO:0000256" key="6">
    <source>
        <dbReference type="ARBA" id="ARBA00022723"/>
    </source>
</evidence>
<evidence type="ECO:0000256" key="8">
    <source>
        <dbReference type="ARBA" id="ARBA00022840"/>
    </source>
</evidence>
<dbReference type="GO" id="GO:0005524">
    <property type="term" value="F:ATP binding"/>
    <property type="evidence" value="ECO:0007669"/>
    <property type="project" value="UniProtKB-KW"/>
</dbReference>
<keyword evidence="12" id="KW-1185">Reference proteome</keyword>
<keyword evidence="9" id="KW-0460">Magnesium</keyword>
<sequence>MQKKHILKTINRYLADEDATIALAKELAPMLCGTHPKLGAGHTGGRIHLKGDLGAGKTSFARALLRAAGITGRIKSPSYALLESYNLSNLYFYHLDFYRFRDSREWVDAGFREILQKEAVVLIEWPEQAGALLPPPDLEISLSYMENGRLACLTAYSTRGQLWLTTLPSPAEECPQKDNPAAAL</sequence>
<evidence type="ECO:0000313" key="11">
    <source>
        <dbReference type="EMBL" id="TCT09467.1"/>
    </source>
</evidence>
<dbReference type="OrthoDB" id="9800307at2"/>
<evidence type="ECO:0000256" key="3">
    <source>
        <dbReference type="ARBA" id="ARBA00019010"/>
    </source>
</evidence>
<evidence type="ECO:0000313" key="12">
    <source>
        <dbReference type="Proteomes" id="UP000295525"/>
    </source>
</evidence>
<dbReference type="GO" id="GO:0046872">
    <property type="term" value="F:metal ion binding"/>
    <property type="evidence" value="ECO:0007669"/>
    <property type="project" value="UniProtKB-KW"/>
</dbReference>
<keyword evidence="7" id="KW-0547">Nucleotide-binding</keyword>
<dbReference type="PANTHER" id="PTHR33540">
    <property type="entry name" value="TRNA THREONYLCARBAMOYLADENOSINE BIOSYNTHESIS PROTEIN TSAE"/>
    <property type="match status" value="1"/>
</dbReference>
<keyword evidence="6" id="KW-0479">Metal-binding</keyword>
<comment type="subcellular location">
    <subcellularLocation>
        <location evidence="1">Cytoplasm</location>
    </subcellularLocation>
</comment>
<accession>A0A4R3MBY4</accession>
<dbReference type="AlphaFoldDB" id="A0A4R3MBY4"/>
<dbReference type="NCBIfam" id="TIGR00150">
    <property type="entry name" value="T6A_YjeE"/>
    <property type="match status" value="1"/>
</dbReference>
<organism evidence="11 12">
    <name type="scientific">Paralcaligenes ureilyticus</name>
    <dbReference type="NCBI Taxonomy" id="627131"/>
    <lineage>
        <taxon>Bacteria</taxon>
        <taxon>Pseudomonadati</taxon>
        <taxon>Pseudomonadota</taxon>
        <taxon>Betaproteobacteria</taxon>
        <taxon>Burkholderiales</taxon>
        <taxon>Alcaligenaceae</taxon>
        <taxon>Paralcaligenes</taxon>
    </lineage>
</organism>
<evidence type="ECO:0000256" key="4">
    <source>
        <dbReference type="ARBA" id="ARBA00022490"/>
    </source>
</evidence>
<keyword evidence="5" id="KW-0819">tRNA processing</keyword>
<evidence type="ECO:0000256" key="5">
    <source>
        <dbReference type="ARBA" id="ARBA00022694"/>
    </source>
</evidence>
<dbReference type="GO" id="GO:0005737">
    <property type="term" value="C:cytoplasm"/>
    <property type="evidence" value="ECO:0007669"/>
    <property type="project" value="UniProtKB-SubCell"/>
</dbReference>
<evidence type="ECO:0000256" key="10">
    <source>
        <dbReference type="ARBA" id="ARBA00032441"/>
    </source>
</evidence>
<gene>
    <name evidence="11" type="ORF">EDC26_10385</name>
</gene>
<evidence type="ECO:0000256" key="1">
    <source>
        <dbReference type="ARBA" id="ARBA00004496"/>
    </source>
</evidence>
<comment type="similarity">
    <text evidence="2">Belongs to the TsaE family.</text>
</comment>
<protein>
    <recommendedName>
        <fullName evidence="3">tRNA threonylcarbamoyladenosine biosynthesis protein TsaE</fullName>
    </recommendedName>
    <alternativeName>
        <fullName evidence="10">t(6)A37 threonylcarbamoyladenosine biosynthesis protein TsaE</fullName>
    </alternativeName>
</protein>
<reference evidence="11 12" key="1">
    <citation type="submission" date="2019-03" db="EMBL/GenBank/DDBJ databases">
        <title>Genomic Encyclopedia of Type Strains, Phase IV (KMG-IV): sequencing the most valuable type-strain genomes for metagenomic binning, comparative biology and taxonomic classification.</title>
        <authorList>
            <person name="Goeker M."/>
        </authorList>
    </citation>
    <scope>NUCLEOTIDE SEQUENCE [LARGE SCALE GENOMIC DNA]</scope>
    <source>
        <strain evidence="11 12">DSM 24591</strain>
    </source>
</reference>
<dbReference type="InterPro" id="IPR027417">
    <property type="entry name" value="P-loop_NTPase"/>
</dbReference>
<dbReference type="Pfam" id="PF02367">
    <property type="entry name" value="TsaE"/>
    <property type="match status" value="1"/>
</dbReference>
<keyword evidence="4" id="KW-0963">Cytoplasm</keyword>
<evidence type="ECO:0000256" key="2">
    <source>
        <dbReference type="ARBA" id="ARBA00007599"/>
    </source>
</evidence>
<dbReference type="GO" id="GO:0002949">
    <property type="term" value="P:tRNA threonylcarbamoyladenosine modification"/>
    <property type="evidence" value="ECO:0007669"/>
    <property type="project" value="InterPro"/>
</dbReference>
<evidence type="ECO:0000256" key="9">
    <source>
        <dbReference type="ARBA" id="ARBA00022842"/>
    </source>
</evidence>
<proteinExistence type="inferred from homology"/>
<dbReference type="InterPro" id="IPR003442">
    <property type="entry name" value="T6A_TsaE"/>
</dbReference>
<name>A0A4R3MBY4_9BURK</name>
<dbReference type="SUPFAM" id="SSF52540">
    <property type="entry name" value="P-loop containing nucleoside triphosphate hydrolases"/>
    <property type="match status" value="1"/>
</dbReference>
<dbReference type="EMBL" id="SMAJ01000003">
    <property type="protein sequence ID" value="TCT09467.1"/>
    <property type="molecule type" value="Genomic_DNA"/>
</dbReference>